<sequence>MSSGFPGGHPDYFNINTTNGAGRSISIMNLNNNNPQGSYRSPLAGILADPSSQIGLRRPDLIGKRSLAEFQHHQQLQQQAAFFLRNVKPRPYNHNPLSLMDFSNSPEVSSLSNISSSSSSVPRYGVPVLQQIRPPTAQPFNLGNGNFNGVMGNNNNYQLNNRGNFSRVSLPNLSAKQSSQETEGKMMKRLQELEKQLLLDDEDGDNDVSGVTNSEWSETIQNILGSGSTPVNNNNNTVVSPSPTSSSSSSCASSSASPATAICPKQLLSDAASAITDGKSDSAVEILTRVNQVSNAVGTPEQRLSFYMATALRSRMNGNLATTTAPSELYGKDHILSTQLLYDKSPCFKLAFMAANNTILELVEAEKKRLLHVVDFDIGQGVQYVYLLHEIAARKVDKETPISLKLTTFTDFGNGGAERLKLVGDGLKSLSNKLGVCLSFHISSLKLSDLNPSGLMVESGEILVVNLAFKLYKLPDESVTTENLRDEVLRRVKWLSPALVTVVEQELNGNTASFEMRVNQACGYYGALLESLDATMGRDNPERVKIEEGLSRKMVNSVACEGRDRVERCEVFGKWRARMRMAGFEPTALSQLKAESLLLKLNSGTRGNPGFTVKEEAGGISLGWMGRTLTVASAWH</sequence>
<dbReference type="Proteomes" id="UP001055879">
    <property type="component" value="Linkage Group LG04"/>
</dbReference>
<protein>
    <submittedName>
        <fullName evidence="1">Uncharacterized protein</fullName>
    </submittedName>
</protein>
<reference evidence="1 2" key="2">
    <citation type="journal article" date="2022" name="Mol. Ecol. Resour.">
        <title>The genomes of chicory, endive, great burdock and yacon provide insights into Asteraceae paleo-polyploidization history and plant inulin production.</title>
        <authorList>
            <person name="Fan W."/>
            <person name="Wang S."/>
            <person name="Wang H."/>
            <person name="Wang A."/>
            <person name="Jiang F."/>
            <person name="Liu H."/>
            <person name="Zhao H."/>
            <person name="Xu D."/>
            <person name="Zhang Y."/>
        </authorList>
    </citation>
    <scope>NUCLEOTIDE SEQUENCE [LARGE SCALE GENOMIC DNA]</scope>
    <source>
        <strain evidence="2">cv. Niubang</strain>
    </source>
</reference>
<proteinExistence type="predicted"/>
<organism evidence="1 2">
    <name type="scientific">Arctium lappa</name>
    <name type="common">Greater burdock</name>
    <name type="synonym">Lappa major</name>
    <dbReference type="NCBI Taxonomy" id="4217"/>
    <lineage>
        <taxon>Eukaryota</taxon>
        <taxon>Viridiplantae</taxon>
        <taxon>Streptophyta</taxon>
        <taxon>Embryophyta</taxon>
        <taxon>Tracheophyta</taxon>
        <taxon>Spermatophyta</taxon>
        <taxon>Magnoliopsida</taxon>
        <taxon>eudicotyledons</taxon>
        <taxon>Gunneridae</taxon>
        <taxon>Pentapetalae</taxon>
        <taxon>asterids</taxon>
        <taxon>campanulids</taxon>
        <taxon>Asterales</taxon>
        <taxon>Asteraceae</taxon>
        <taxon>Carduoideae</taxon>
        <taxon>Cardueae</taxon>
        <taxon>Arctiinae</taxon>
        <taxon>Arctium</taxon>
    </lineage>
</organism>
<gene>
    <name evidence="1" type="ORF">L6452_14821</name>
</gene>
<comment type="caution">
    <text evidence="1">The sequence shown here is derived from an EMBL/GenBank/DDBJ whole genome shotgun (WGS) entry which is preliminary data.</text>
</comment>
<reference evidence="2" key="1">
    <citation type="journal article" date="2022" name="Mol. Ecol. Resour.">
        <title>The genomes of chicory, endive, great burdock and yacon provide insights into Asteraceae palaeo-polyploidization history and plant inulin production.</title>
        <authorList>
            <person name="Fan W."/>
            <person name="Wang S."/>
            <person name="Wang H."/>
            <person name="Wang A."/>
            <person name="Jiang F."/>
            <person name="Liu H."/>
            <person name="Zhao H."/>
            <person name="Xu D."/>
            <person name="Zhang Y."/>
        </authorList>
    </citation>
    <scope>NUCLEOTIDE SEQUENCE [LARGE SCALE GENOMIC DNA]</scope>
    <source>
        <strain evidence="2">cv. Niubang</strain>
    </source>
</reference>
<dbReference type="EMBL" id="CM042050">
    <property type="protein sequence ID" value="KAI3735326.1"/>
    <property type="molecule type" value="Genomic_DNA"/>
</dbReference>
<evidence type="ECO:0000313" key="2">
    <source>
        <dbReference type="Proteomes" id="UP001055879"/>
    </source>
</evidence>
<keyword evidence="2" id="KW-1185">Reference proteome</keyword>
<evidence type="ECO:0000313" key="1">
    <source>
        <dbReference type="EMBL" id="KAI3735326.1"/>
    </source>
</evidence>
<name>A0ACB9CM68_ARCLA</name>
<accession>A0ACB9CM68</accession>